<evidence type="ECO:0000256" key="1">
    <source>
        <dbReference type="ARBA" id="ARBA00004453"/>
    </source>
</evidence>
<dbReference type="GO" id="GO:0000018">
    <property type="term" value="P:regulation of DNA recombination"/>
    <property type="evidence" value="ECO:0007669"/>
    <property type="project" value="TreeGrafter"/>
</dbReference>
<evidence type="ECO:0000256" key="3">
    <source>
        <dbReference type="ARBA" id="ARBA00022296"/>
    </source>
</evidence>
<keyword evidence="5 6" id="KW-0233">DNA recombination</keyword>
<dbReference type="NCBIfam" id="NF001462">
    <property type="entry name" value="PRK00321.1-3"/>
    <property type="match status" value="1"/>
</dbReference>
<evidence type="ECO:0000256" key="6">
    <source>
        <dbReference type="HAMAP-Rule" id="MF_00194"/>
    </source>
</evidence>
<comment type="subcellular location">
    <subcellularLocation>
        <location evidence="1 6">Cytoplasm</location>
        <location evidence="1 6">Nucleoid</location>
    </subcellularLocation>
</comment>
<dbReference type="GO" id="GO:0006310">
    <property type="term" value="P:DNA recombination"/>
    <property type="evidence" value="ECO:0007669"/>
    <property type="project" value="UniProtKB-UniRule"/>
</dbReference>
<keyword evidence="4 6" id="KW-0963">Cytoplasm</keyword>
<dbReference type="EMBL" id="MUEK01000008">
    <property type="protein sequence ID" value="OOE39525.1"/>
    <property type="molecule type" value="Genomic_DNA"/>
</dbReference>
<dbReference type="Pfam" id="PF04381">
    <property type="entry name" value="RdgC"/>
    <property type="match status" value="1"/>
</dbReference>
<dbReference type="InterPro" id="IPR007476">
    <property type="entry name" value="RdgC"/>
</dbReference>
<evidence type="ECO:0000256" key="5">
    <source>
        <dbReference type="ARBA" id="ARBA00023172"/>
    </source>
</evidence>
<dbReference type="NCBIfam" id="NF001464">
    <property type="entry name" value="PRK00321.1-5"/>
    <property type="match status" value="1"/>
</dbReference>
<keyword evidence="8" id="KW-1185">Reference proteome</keyword>
<dbReference type="GO" id="GO:0005737">
    <property type="term" value="C:cytoplasm"/>
    <property type="evidence" value="ECO:0007669"/>
    <property type="project" value="UniProtKB-UniRule"/>
</dbReference>
<organism evidence="7 8">
    <name type="scientific">Salinivibrio kushneri</name>
    <dbReference type="NCBI Taxonomy" id="1908198"/>
    <lineage>
        <taxon>Bacteria</taxon>
        <taxon>Pseudomonadati</taxon>
        <taxon>Pseudomonadota</taxon>
        <taxon>Gammaproteobacteria</taxon>
        <taxon>Vibrionales</taxon>
        <taxon>Vibrionaceae</taxon>
        <taxon>Salinivibrio</taxon>
    </lineage>
</organism>
<sequence>MIWFKNLLVYRLTRDIPLDPTQLESQLKEFDFTPCGSQDMQKFGWDNALGKHGDMLTHVSGNNILIRARKEEKLLPASVIKDALEEKVDAMEQAQGQRLKKREKDSLKDDVVMELLPRAFTRQSQMCALIMADKGLVLVDAASIKKGEELLALLRKSIGSLPVVPVETETPAEHAMTEWVKQGQAPQGFHLGDEAELKALLEEGGVIKCKQQDLTSDEIQAHLEADKQVTKLSMDWQEQIDFVLGDDLSLKRLKFSEEIRDQNADIDREDVAARLDADLSLMCGELDTLLEGLFTALGGLKTD</sequence>
<evidence type="ECO:0000313" key="7">
    <source>
        <dbReference type="EMBL" id="OOE39525.1"/>
    </source>
</evidence>
<proteinExistence type="inferred from homology"/>
<comment type="similarity">
    <text evidence="2 6">Belongs to the RdgC family.</text>
</comment>
<evidence type="ECO:0000313" key="8">
    <source>
        <dbReference type="Proteomes" id="UP000189021"/>
    </source>
</evidence>
<evidence type="ECO:0000256" key="4">
    <source>
        <dbReference type="ARBA" id="ARBA00022490"/>
    </source>
</evidence>
<dbReference type="PANTHER" id="PTHR38103">
    <property type="entry name" value="RECOMBINATION-ASSOCIATED PROTEIN RDGC"/>
    <property type="match status" value="1"/>
</dbReference>
<dbReference type="PANTHER" id="PTHR38103:SF1">
    <property type="entry name" value="RECOMBINATION-ASSOCIATED PROTEIN RDGC"/>
    <property type="match status" value="1"/>
</dbReference>
<comment type="function">
    <text evidence="6">May be involved in recombination.</text>
</comment>
<dbReference type="Proteomes" id="UP000189021">
    <property type="component" value="Unassembled WGS sequence"/>
</dbReference>
<gene>
    <name evidence="6" type="primary">rdgC</name>
    <name evidence="7" type="ORF">BZG00_10050</name>
</gene>
<reference evidence="7 8" key="1">
    <citation type="journal article" date="2017" name="Genome Announc.">
        <title>Draft Genome Sequences of Salinivibrio proteolyticus, Salinivibrio sharmensis, Salinivibrio siamensis, Salinivibrio costicola subsp. alcaliphilus, Salinivibrio costicola subsp. vallismortis, and 29 New Isolates Belonging to the Genus Salinivibrio.</title>
        <authorList>
            <person name="Lopez-Hermoso C."/>
            <person name="de la Haba R.R."/>
            <person name="Sanchez-Porro C."/>
            <person name="Bayliss S.C."/>
            <person name="Feil E.J."/>
            <person name="Ventosa A."/>
        </authorList>
    </citation>
    <scope>NUCLEOTIDE SEQUENCE [LARGE SCALE GENOMIC DNA]</scope>
    <source>
        <strain evidence="7 8">AL184</strain>
    </source>
</reference>
<comment type="caution">
    <text evidence="7">The sequence shown here is derived from an EMBL/GenBank/DDBJ whole genome shotgun (WGS) entry which is preliminary data.</text>
</comment>
<dbReference type="AlphaFoldDB" id="A0AB36JV50"/>
<dbReference type="GO" id="GO:0003690">
    <property type="term" value="F:double-stranded DNA binding"/>
    <property type="evidence" value="ECO:0007669"/>
    <property type="project" value="TreeGrafter"/>
</dbReference>
<name>A0AB36JV50_9GAMM</name>
<evidence type="ECO:0000256" key="2">
    <source>
        <dbReference type="ARBA" id="ARBA00008657"/>
    </source>
</evidence>
<protein>
    <recommendedName>
        <fullName evidence="3 6">Recombination-associated protein RdgC</fullName>
    </recommendedName>
</protein>
<dbReference type="HAMAP" id="MF_00194">
    <property type="entry name" value="RdgC"/>
    <property type="match status" value="1"/>
</dbReference>
<accession>A0AB36JV50</accession>
<dbReference type="GO" id="GO:0043590">
    <property type="term" value="C:bacterial nucleoid"/>
    <property type="evidence" value="ECO:0007669"/>
    <property type="project" value="TreeGrafter"/>
</dbReference>